<evidence type="ECO:0000256" key="6">
    <source>
        <dbReference type="ARBA" id="ARBA00024484"/>
    </source>
</evidence>
<feature type="transmembrane region" description="Helical" evidence="8">
    <location>
        <begin position="800"/>
        <end position="826"/>
    </location>
</feature>
<evidence type="ECO:0000313" key="11">
    <source>
        <dbReference type="Proteomes" id="UP000054653"/>
    </source>
</evidence>
<dbReference type="EC" id="6.2.1.3" evidence="7"/>
<protein>
    <recommendedName>
        <fullName evidence="7">long-chain-fatty-acid--CoA ligase</fullName>
        <ecNumber evidence="7">6.2.1.3</ecNumber>
    </recommendedName>
</protein>
<keyword evidence="2 10" id="KW-0436">Ligase</keyword>
<feature type="non-terminal residue" evidence="10">
    <location>
        <position position="1372"/>
    </location>
</feature>
<dbReference type="GO" id="GO:0005783">
    <property type="term" value="C:endoplasmic reticulum"/>
    <property type="evidence" value="ECO:0007669"/>
    <property type="project" value="TreeGrafter"/>
</dbReference>
<dbReference type="Gene3D" id="3.40.50.12780">
    <property type="entry name" value="N-terminal domain of ligase-like"/>
    <property type="match status" value="1"/>
</dbReference>
<dbReference type="GO" id="GO:0004467">
    <property type="term" value="F:long-chain fatty acid-CoA ligase activity"/>
    <property type="evidence" value="ECO:0007669"/>
    <property type="project" value="UniProtKB-EC"/>
</dbReference>
<accession>A0A0V1DGX6</accession>
<evidence type="ECO:0000256" key="3">
    <source>
        <dbReference type="ARBA" id="ARBA00022741"/>
    </source>
</evidence>
<name>A0A0V1DGX6_TRIBR</name>
<dbReference type="OrthoDB" id="1700726at2759"/>
<evidence type="ECO:0000256" key="1">
    <source>
        <dbReference type="ARBA" id="ARBA00006432"/>
    </source>
</evidence>
<dbReference type="GO" id="GO:0035336">
    <property type="term" value="P:long-chain fatty-acyl-CoA metabolic process"/>
    <property type="evidence" value="ECO:0007669"/>
    <property type="project" value="TreeGrafter"/>
</dbReference>
<keyword evidence="3" id="KW-0547">Nucleotide-binding</keyword>
<reference evidence="10 11" key="1">
    <citation type="submission" date="2015-01" db="EMBL/GenBank/DDBJ databases">
        <title>Evolution of Trichinella species and genotypes.</title>
        <authorList>
            <person name="Korhonen P.K."/>
            <person name="Edoardo P."/>
            <person name="Giuseppe L.R."/>
            <person name="Gasser R.B."/>
        </authorList>
    </citation>
    <scope>NUCLEOTIDE SEQUENCE [LARGE SCALE GENOMIC DNA]</scope>
    <source>
        <strain evidence="10">ISS120</strain>
    </source>
</reference>
<feature type="domain" description="AMP-dependent synthetase/ligase" evidence="9">
    <location>
        <begin position="171"/>
        <end position="584"/>
    </location>
</feature>
<evidence type="ECO:0000256" key="7">
    <source>
        <dbReference type="ARBA" id="ARBA00026121"/>
    </source>
</evidence>
<keyword evidence="8" id="KW-0472">Membrane</keyword>
<dbReference type="GO" id="GO:0005886">
    <property type="term" value="C:plasma membrane"/>
    <property type="evidence" value="ECO:0007669"/>
    <property type="project" value="TreeGrafter"/>
</dbReference>
<dbReference type="InterPro" id="IPR042099">
    <property type="entry name" value="ANL_N_sf"/>
</dbReference>
<keyword evidence="8" id="KW-0812">Transmembrane</keyword>
<feature type="transmembrane region" description="Helical" evidence="8">
    <location>
        <begin position="768"/>
        <end position="788"/>
    </location>
</feature>
<dbReference type="Gene3D" id="3.30.300.30">
    <property type="match status" value="1"/>
</dbReference>
<evidence type="ECO:0000313" key="10">
    <source>
        <dbReference type="EMBL" id="KRY60714.1"/>
    </source>
</evidence>
<dbReference type="GO" id="GO:0030182">
    <property type="term" value="P:neuron differentiation"/>
    <property type="evidence" value="ECO:0007669"/>
    <property type="project" value="TreeGrafter"/>
</dbReference>
<keyword evidence="4" id="KW-0443">Lipid metabolism</keyword>
<dbReference type="InterPro" id="IPR000873">
    <property type="entry name" value="AMP-dep_synth/lig_dom"/>
</dbReference>
<dbReference type="PANTHER" id="PTHR43272:SF83">
    <property type="entry name" value="ACYL-COA SYNTHETASE LONG-CHAIN, ISOFORM J"/>
    <property type="match status" value="1"/>
</dbReference>
<gene>
    <name evidence="10" type="primary">ACSL4</name>
    <name evidence="10" type="ORF">T03_10280</name>
</gene>
<dbReference type="STRING" id="45882.A0A0V1DGX6"/>
<evidence type="ECO:0000256" key="8">
    <source>
        <dbReference type="SAM" id="Phobius"/>
    </source>
</evidence>
<keyword evidence="8" id="KW-1133">Transmembrane helix</keyword>
<dbReference type="EMBL" id="JYDI01000004">
    <property type="protein sequence ID" value="KRY60714.1"/>
    <property type="molecule type" value="Genomic_DNA"/>
</dbReference>
<sequence>MKLKDHCYWQFHTVEIARAVVILNLASVELLVSLRIGLKGISIMFSLKNMAEYNQETYSWWVRAIVAILRCWMWLYNLVSYIPFLILINPRARVEVSKRTKAKPLFPNDPTSPYRRTSNFDKLHSGQFAGVDTISKMWKRSADIYRHNSCLGTREVLNVEMELQPNGKKYEKLVLGEYRWQTYETVSRRVNNIGSGLLHVGHRTGKNLVIFAETQCNWLTTALACFTYKIPIVTVYATLGENAIAHAINSTEAETIVTSQDLIPKIKRILSRCKTLKRLIYFAPRYSLPKQLTPEEIIENFDTFDLEEIEDFGDEHFEPEPDDIAMIMFTSGTTEAPKGVLLSHRNLVAASSSQFEIIPNPDPNRDVYVGYLPLAHVLEVDAEICCIANGIRIGYSTPLTLTDNSSMIKANTRGDCSVLNPTVIAVVPAIMDRIYKTVRTRIQHSSQLGRALFEYVYEVKRNRIEDGYSTPFLNRMIFWNIRNVLGERIRLILCGGAPLSQDTQQFMRICFCCPVSQGYGLTETAGGATLTDADDLSTGRVGPPLSCSDIMLRDWVEGGYTVNNEPYPQGEVLIAGDNVAQGYLNNPQKTKEDFVEIDGRTWFCSGDIGEFHPDGALCIIDRKKDLVKLQHGEYVSLSKIETALMTCPLVEFVCIVCNPLYSFVIALIVPNKKNLEKFVSEYYCSDLNARTDLGVDDLTYEQQCEDKSVINAFKQEIQNHAKQQRLEKFEIPSVIYLCKENWTSQMGLLTEAMKLKRKAIADYYSEQIEAVIFIFFCFSEKLIIARLVPSVTTRSSNALFILAITVYTMTLYNAAFFVIFSGLILFSDQFENLVLSAAAAAVDDDDAQNGALRRAKLLLSIKLFLFATLLLLFADSTFSSPSSTQLIIFEVSLLDKYNTDVYFLHNQSTVRLKCSCANDSCPAGTKLRLVQISSNVVQHVLAESEIAGGDWIQYDLRMKGSILMDVDGVVEAESAARWSGSFPRFCSDNENGRPSLCGDRFSSFCIVYPDQSVRYCDHMKHHWCSYLQSVQRGLDIWKPCMLAGLDDGHEFVVEQAAPTTCHAVAMGREVHYEVTGDFRCSTADAFLDVRLLDAAATMRWNRLEHDSAAAVQQNKYHFVLAMVHWSGGGSVDCDLLGRSGVALDSVRLQGASPQLARFNDDGAGSELLKLVCSLRDPSRAQLIARSAGLVLLWNPRTEIWPPFVQCGSVQVLRCRFVAVPGLEFALRIFWTLEQQVLAESNGTYVDLVIGQNKPGRYTCVGQQRLKTHSPPVEAVNSASSYIDLPSGCLEPHQYHHYQQQQQSRRADDVAEVVRVPFLSSELQKADRLLDLLLSDKLDHLPFGHQSALLTDAYKKARLNNQRFTWQQRKNQS</sequence>
<keyword evidence="11" id="KW-1185">Reference proteome</keyword>
<comment type="similarity">
    <text evidence="1">Belongs to the ATP-dependent AMP-binding enzyme family.</text>
</comment>
<dbReference type="SUPFAM" id="SSF56801">
    <property type="entry name" value="Acetyl-CoA synthetase-like"/>
    <property type="match status" value="1"/>
</dbReference>
<dbReference type="Pfam" id="PF00501">
    <property type="entry name" value="AMP-binding"/>
    <property type="match status" value="1"/>
</dbReference>
<keyword evidence="5" id="KW-0067">ATP-binding</keyword>
<evidence type="ECO:0000256" key="4">
    <source>
        <dbReference type="ARBA" id="ARBA00022832"/>
    </source>
</evidence>
<dbReference type="GO" id="GO:0005811">
    <property type="term" value="C:lipid droplet"/>
    <property type="evidence" value="ECO:0007669"/>
    <property type="project" value="TreeGrafter"/>
</dbReference>
<organism evidence="10 11">
    <name type="scientific">Trichinella britovi</name>
    <name type="common">Parasitic roundworm</name>
    <dbReference type="NCBI Taxonomy" id="45882"/>
    <lineage>
        <taxon>Eukaryota</taxon>
        <taxon>Metazoa</taxon>
        <taxon>Ecdysozoa</taxon>
        <taxon>Nematoda</taxon>
        <taxon>Enoplea</taxon>
        <taxon>Dorylaimia</taxon>
        <taxon>Trichinellida</taxon>
        <taxon>Trichinellidae</taxon>
        <taxon>Trichinella</taxon>
    </lineage>
</organism>
<dbReference type="Proteomes" id="UP000054653">
    <property type="component" value="Unassembled WGS sequence"/>
</dbReference>
<dbReference type="PANTHER" id="PTHR43272">
    <property type="entry name" value="LONG-CHAIN-FATTY-ACID--COA LIGASE"/>
    <property type="match status" value="1"/>
</dbReference>
<comment type="caution">
    <text evidence="10">The sequence shown here is derived from an EMBL/GenBank/DDBJ whole genome shotgun (WGS) entry which is preliminary data.</text>
</comment>
<keyword evidence="4" id="KW-0276">Fatty acid metabolism</keyword>
<dbReference type="GO" id="GO:0005524">
    <property type="term" value="F:ATP binding"/>
    <property type="evidence" value="ECO:0007669"/>
    <property type="project" value="UniProtKB-KW"/>
</dbReference>
<proteinExistence type="inferred from homology"/>
<comment type="catalytic activity">
    <reaction evidence="6">
        <text>a long-chain fatty acid + ATP + CoA = a long-chain fatty acyl-CoA + AMP + diphosphate</text>
        <dbReference type="Rhea" id="RHEA:15421"/>
        <dbReference type="ChEBI" id="CHEBI:30616"/>
        <dbReference type="ChEBI" id="CHEBI:33019"/>
        <dbReference type="ChEBI" id="CHEBI:57287"/>
        <dbReference type="ChEBI" id="CHEBI:57560"/>
        <dbReference type="ChEBI" id="CHEBI:83139"/>
        <dbReference type="ChEBI" id="CHEBI:456215"/>
        <dbReference type="EC" id="6.2.1.3"/>
    </reaction>
    <physiologicalReaction direction="left-to-right" evidence="6">
        <dbReference type="Rhea" id="RHEA:15422"/>
    </physiologicalReaction>
</comment>
<evidence type="ECO:0000256" key="2">
    <source>
        <dbReference type="ARBA" id="ARBA00022598"/>
    </source>
</evidence>
<dbReference type="InterPro" id="IPR045851">
    <property type="entry name" value="AMP-bd_C_sf"/>
</dbReference>
<evidence type="ECO:0000256" key="5">
    <source>
        <dbReference type="ARBA" id="ARBA00022840"/>
    </source>
</evidence>
<evidence type="ECO:0000259" key="9">
    <source>
        <dbReference type="Pfam" id="PF00501"/>
    </source>
</evidence>